<gene>
    <name evidence="5" type="ORF">SAMN04488054_10594</name>
</gene>
<dbReference type="InterPro" id="IPR056798">
    <property type="entry name" value="ADH_Fe_C"/>
</dbReference>
<organism evidence="5 6">
    <name type="scientific">Salibacterium qingdaonense</name>
    <dbReference type="NCBI Taxonomy" id="266892"/>
    <lineage>
        <taxon>Bacteria</taxon>
        <taxon>Bacillati</taxon>
        <taxon>Bacillota</taxon>
        <taxon>Bacilli</taxon>
        <taxon>Bacillales</taxon>
        <taxon>Bacillaceae</taxon>
    </lineage>
</organism>
<dbReference type="STRING" id="266892.SAMN04488054_10594"/>
<evidence type="ECO:0000259" key="3">
    <source>
        <dbReference type="Pfam" id="PF00465"/>
    </source>
</evidence>
<dbReference type="InterPro" id="IPR039697">
    <property type="entry name" value="Alcohol_dehydrogenase_Fe"/>
</dbReference>
<dbReference type="PANTHER" id="PTHR11496">
    <property type="entry name" value="ALCOHOL DEHYDROGENASE"/>
    <property type="match status" value="1"/>
</dbReference>
<dbReference type="FunFam" id="1.20.1090.10:FF:000001">
    <property type="entry name" value="Aldehyde-alcohol dehydrogenase"/>
    <property type="match status" value="1"/>
</dbReference>
<name>A0A1I4KMM9_9BACI</name>
<dbReference type="CDD" id="cd08179">
    <property type="entry name" value="NADPH_BDH"/>
    <property type="match status" value="1"/>
</dbReference>
<dbReference type="GO" id="GO:0046872">
    <property type="term" value="F:metal ion binding"/>
    <property type="evidence" value="ECO:0007669"/>
    <property type="project" value="InterPro"/>
</dbReference>
<dbReference type="AlphaFoldDB" id="A0A1I4KMM9"/>
<dbReference type="Gene3D" id="1.20.1090.10">
    <property type="entry name" value="Dehydroquinate synthase-like - alpha domain"/>
    <property type="match status" value="1"/>
</dbReference>
<dbReference type="Pfam" id="PF25137">
    <property type="entry name" value="ADH_Fe_C"/>
    <property type="match status" value="1"/>
</dbReference>
<keyword evidence="2" id="KW-0560">Oxidoreductase</keyword>
<proteinExistence type="inferred from homology"/>
<dbReference type="OrthoDB" id="9815791at2"/>
<dbReference type="InterPro" id="IPR001670">
    <property type="entry name" value="ADH_Fe/GldA"/>
</dbReference>
<evidence type="ECO:0000259" key="4">
    <source>
        <dbReference type="Pfam" id="PF25137"/>
    </source>
</evidence>
<dbReference type="RefSeq" id="WP_090926198.1">
    <property type="nucleotide sequence ID" value="NZ_FOTY01000005.1"/>
</dbReference>
<dbReference type="Pfam" id="PF00465">
    <property type="entry name" value="Fe-ADH"/>
    <property type="match status" value="1"/>
</dbReference>
<reference evidence="5 6" key="1">
    <citation type="submission" date="2016-10" db="EMBL/GenBank/DDBJ databases">
        <authorList>
            <person name="de Groot N.N."/>
        </authorList>
    </citation>
    <scope>NUCLEOTIDE SEQUENCE [LARGE SCALE GENOMIC DNA]</scope>
    <source>
        <strain evidence="5 6">CGMCC 1.6134</strain>
    </source>
</reference>
<protein>
    <submittedName>
        <fullName evidence="5">Alcohol dehydrogenase, class IV</fullName>
    </submittedName>
</protein>
<accession>A0A1I4KMM9</accession>
<sequence length="390" mass="42415">MSRFTIPRDIFFEDNALEVLRSFEGEKAALIIGGGSVKQNGNLTTIQKHLAAANIETEVLEGYNTEPTAAMVKQGAEELASFQPDWIIGIGGGSAMDAAKAIWLFYEYPELSFEDATKPFELPRLRKKAKFAGIPTTSGSGSEVSNLSVVMDEKTNIKYPLADFELTPDIAIIDPAMIENLPGHIAAYTGMDAFTHTIEAYVAKPRTLYTDILSLGGAEVIKNNLLASCQGSQDAAKQMHSIQAMAGMAFANAVLGNVHSLAHKSGPTFGIPHGYANAIYLPYVIQFNRAVVEDRFAEIARRLHLEGADDAELTDALVAYIFQLNKDLGLATTLQDFGVSEEDFNKHVDTMAKNAMDDPCTGTNPRETTEAQMKELYKAAFYGQEALVKA</sequence>
<dbReference type="GO" id="GO:0004022">
    <property type="term" value="F:alcohol dehydrogenase (NAD+) activity"/>
    <property type="evidence" value="ECO:0007669"/>
    <property type="project" value="UniProtKB-ARBA"/>
</dbReference>
<dbReference type="InterPro" id="IPR034802">
    <property type="entry name" value="NADPH_BDH"/>
</dbReference>
<feature type="domain" description="Alcohol dehydrogenase iron-type/glycerol dehydrogenase GldA" evidence="3">
    <location>
        <begin position="7"/>
        <end position="175"/>
    </location>
</feature>
<comment type="similarity">
    <text evidence="1">Belongs to the iron-containing alcohol dehydrogenase family.</text>
</comment>
<dbReference type="PROSITE" id="PS00913">
    <property type="entry name" value="ADH_IRON_1"/>
    <property type="match status" value="1"/>
</dbReference>
<feature type="domain" description="Fe-containing alcohol dehydrogenase-like C-terminal" evidence="4">
    <location>
        <begin position="187"/>
        <end position="381"/>
    </location>
</feature>
<evidence type="ECO:0000313" key="5">
    <source>
        <dbReference type="EMBL" id="SFL79727.1"/>
    </source>
</evidence>
<dbReference type="PANTHER" id="PTHR11496:SF83">
    <property type="entry name" value="HYDROXYACID-OXOACID TRANSHYDROGENASE, MITOCHONDRIAL"/>
    <property type="match status" value="1"/>
</dbReference>
<dbReference type="FunFam" id="3.40.50.1970:FF:000003">
    <property type="entry name" value="Alcohol dehydrogenase, iron-containing"/>
    <property type="match status" value="1"/>
</dbReference>
<evidence type="ECO:0000256" key="2">
    <source>
        <dbReference type="ARBA" id="ARBA00023002"/>
    </source>
</evidence>
<keyword evidence="6" id="KW-1185">Reference proteome</keyword>
<dbReference type="Gene3D" id="3.40.50.1970">
    <property type="match status" value="1"/>
</dbReference>
<evidence type="ECO:0000313" key="6">
    <source>
        <dbReference type="Proteomes" id="UP000199668"/>
    </source>
</evidence>
<dbReference type="Proteomes" id="UP000199668">
    <property type="component" value="Unassembled WGS sequence"/>
</dbReference>
<dbReference type="InterPro" id="IPR018211">
    <property type="entry name" value="ADH_Fe_CS"/>
</dbReference>
<evidence type="ECO:0000256" key="1">
    <source>
        <dbReference type="ARBA" id="ARBA00007358"/>
    </source>
</evidence>
<dbReference type="EMBL" id="FOTY01000005">
    <property type="protein sequence ID" value="SFL79727.1"/>
    <property type="molecule type" value="Genomic_DNA"/>
</dbReference>
<dbReference type="SUPFAM" id="SSF56796">
    <property type="entry name" value="Dehydroquinate synthase-like"/>
    <property type="match status" value="1"/>
</dbReference>